<name>A0A1Y4DHY8_9BACT</name>
<dbReference type="RefSeq" id="WP_087286286.1">
    <property type="nucleotide sequence ID" value="NZ_NFJD01000001.1"/>
</dbReference>
<evidence type="ECO:0000313" key="2">
    <source>
        <dbReference type="EMBL" id="OUO57279.1"/>
    </source>
</evidence>
<evidence type="ECO:0000313" key="3">
    <source>
        <dbReference type="Proteomes" id="UP000196368"/>
    </source>
</evidence>
<gene>
    <name evidence="2" type="ORF">B5F75_00430</name>
</gene>
<protein>
    <submittedName>
        <fullName evidence="2">Uncharacterized protein</fullName>
    </submittedName>
</protein>
<dbReference type="Gene3D" id="3.90.1720.10">
    <property type="entry name" value="endopeptidase domain like (from Nostoc punctiforme)"/>
    <property type="match status" value="1"/>
</dbReference>
<proteinExistence type="predicted"/>
<feature type="compositionally biased region" description="Basic and acidic residues" evidence="1">
    <location>
        <begin position="407"/>
        <end position="426"/>
    </location>
</feature>
<feature type="region of interest" description="Disordered" evidence="1">
    <location>
        <begin position="372"/>
        <end position="426"/>
    </location>
</feature>
<accession>A0A1Y4DHY8</accession>
<feature type="compositionally biased region" description="Polar residues" evidence="1">
    <location>
        <begin position="389"/>
        <end position="405"/>
    </location>
</feature>
<keyword evidence="3" id="KW-1185">Reference proteome</keyword>
<organism evidence="2 3">
    <name type="scientific">Candidatus Avelusimicrobium gallicola</name>
    <dbReference type="NCBI Taxonomy" id="2562704"/>
    <lineage>
        <taxon>Bacteria</taxon>
        <taxon>Pseudomonadati</taxon>
        <taxon>Elusimicrobiota</taxon>
        <taxon>Elusimicrobia</taxon>
        <taxon>Elusimicrobiales</taxon>
        <taxon>Elusimicrobiaceae</taxon>
        <taxon>Candidatus Avelusimicrobium</taxon>
    </lineage>
</organism>
<comment type="caution">
    <text evidence="2">The sequence shown here is derived from an EMBL/GenBank/DDBJ whole genome shotgun (WGS) entry which is preliminary data.</text>
</comment>
<dbReference type="Proteomes" id="UP000196368">
    <property type="component" value="Unassembled WGS sequence"/>
</dbReference>
<feature type="region of interest" description="Disordered" evidence="1">
    <location>
        <begin position="144"/>
        <end position="177"/>
    </location>
</feature>
<dbReference type="AlphaFoldDB" id="A0A1Y4DHY8"/>
<sequence>MKTYHTRRNTEPYQTMEYQNELHKNPHIEVLYSDPPQLRVNGEIIPWPQGKTPEEAYQDYLERESKSVPLNQLSEEELSPAEEQYFVRQQEYSLHPLRQQYLQDRLKQLDYLDRQQALQDDFTTRMYGKKDYSKEQKKIRQELQLGSTPQKRQAEKKFSWQDLQAGRRSQLPGTQSPAKRFWDIADEQTGQENYPNTPTAVSKEISRYKRENPNEYASYLKKWQDDQKSWQEIDQDIQDGTLSKQDISPAQWDTILSKSQKELDDKQDPQKNPEQKPYCNIYARNRLLQKGIYMAPDKNANQMIEDIDKKGSGWEKLPKKVDAQGNPTGKLDHQEAQRRAEAGGTVVATYHNPNNAEHGHIALVNAEAGMKRSGKWGGEVPSVDGYNPDTKQITEGGSLSEQFSTPREPHMDYYEYTGPEKEKEKE</sequence>
<dbReference type="EMBL" id="NFJD01000001">
    <property type="protein sequence ID" value="OUO57279.1"/>
    <property type="molecule type" value="Genomic_DNA"/>
</dbReference>
<evidence type="ECO:0000256" key="1">
    <source>
        <dbReference type="SAM" id="MobiDB-lite"/>
    </source>
</evidence>
<reference evidence="3" key="1">
    <citation type="submission" date="2017-04" db="EMBL/GenBank/DDBJ databases">
        <title>Function of individual gut microbiota members based on whole genome sequencing of pure cultures obtained from chicken caecum.</title>
        <authorList>
            <person name="Medvecky M."/>
            <person name="Cejkova D."/>
            <person name="Polansky O."/>
            <person name="Karasova D."/>
            <person name="Kubasova T."/>
            <person name="Cizek A."/>
            <person name="Rychlik I."/>
        </authorList>
    </citation>
    <scope>NUCLEOTIDE SEQUENCE [LARGE SCALE GENOMIC DNA]</scope>
    <source>
        <strain evidence="3">An273</strain>
    </source>
</reference>